<gene>
    <name evidence="11" type="ORF">G3I66_25320</name>
</gene>
<feature type="binding site" evidence="7">
    <location>
        <position position="310"/>
    </location>
    <ligand>
        <name>2-oxoglutarate</name>
        <dbReference type="ChEBI" id="CHEBI:16810"/>
    </ligand>
</feature>
<feature type="binding site" evidence="8">
    <location>
        <position position="162"/>
    </location>
    <ligand>
        <name>Fe cation</name>
        <dbReference type="ChEBI" id="CHEBI:24875"/>
    </ligand>
</feature>
<name>A0A6G3TID4_9ACTN</name>
<evidence type="ECO:0000256" key="5">
    <source>
        <dbReference type="ARBA" id="ARBA00023004"/>
    </source>
</evidence>
<dbReference type="PIRSF" id="PIRSF019543">
    <property type="entry name" value="Clavaminate_syn"/>
    <property type="match status" value="1"/>
</dbReference>
<evidence type="ECO:0000256" key="4">
    <source>
        <dbReference type="ARBA" id="ARBA00023002"/>
    </source>
</evidence>
<comment type="cofactor">
    <cofactor evidence="1">
        <name>Fe(2+)</name>
        <dbReference type="ChEBI" id="CHEBI:29033"/>
    </cofactor>
</comment>
<dbReference type="Proteomes" id="UP000475666">
    <property type="component" value="Unassembled WGS sequence"/>
</dbReference>
<feature type="region of interest" description="Disordered" evidence="9">
    <location>
        <begin position="211"/>
        <end position="232"/>
    </location>
</feature>
<comment type="similarity">
    <text evidence="2">Belongs to the clavaminate synthase family.</text>
</comment>
<proteinExistence type="inferred from homology"/>
<dbReference type="RefSeq" id="WP_109032866.1">
    <property type="nucleotide sequence ID" value="NZ_BEWD01000007.1"/>
</dbReference>
<dbReference type="InterPro" id="IPR050411">
    <property type="entry name" value="AlphaKG_dependent_hydroxylases"/>
</dbReference>
<feature type="binding site" evidence="8">
    <location>
        <position position="160"/>
    </location>
    <ligand>
        <name>Fe cation</name>
        <dbReference type="ChEBI" id="CHEBI:24875"/>
    </ligand>
</feature>
<dbReference type="GO" id="GO:0016706">
    <property type="term" value="F:2-oxoglutarate-dependent dioxygenase activity"/>
    <property type="evidence" value="ECO:0007669"/>
    <property type="project" value="UniProtKB-ARBA"/>
</dbReference>
<keyword evidence="6" id="KW-0045">Antibiotic biosynthesis</keyword>
<keyword evidence="3 8" id="KW-0479">Metal-binding</keyword>
<feature type="binding site" evidence="7">
    <location>
        <position position="306"/>
    </location>
    <ligand>
        <name>2-oxoglutarate</name>
        <dbReference type="ChEBI" id="CHEBI:16810"/>
    </ligand>
</feature>
<evidence type="ECO:0000313" key="12">
    <source>
        <dbReference type="Proteomes" id="UP000475666"/>
    </source>
</evidence>
<dbReference type="InterPro" id="IPR014503">
    <property type="entry name" value="Clavaminate_syn-like"/>
</dbReference>
<dbReference type="InterPro" id="IPR042098">
    <property type="entry name" value="TauD-like_sf"/>
</dbReference>
<dbReference type="GeneID" id="96650448"/>
<keyword evidence="4" id="KW-0560">Oxidoreductase</keyword>
<keyword evidence="5 8" id="KW-0408">Iron</keyword>
<dbReference type="EMBL" id="JAAGMQ010000754">
    <property type="protein sequence ID" value="NEC36470.1"/>
    <property type="molecule type" value="Genomic_DNA"/>
</dbReference>
<evidence type="ECO:0000313" key="11">
    <source>
        <dbReference type="EMBL" id="NEC36470.1"/>
    </source>
</evidence>
<evidence type="ECO:0000256" key="3">
    <source>
        <dbReference type="ARBA" id="ARBA00022723"/>
    </source>
</evidence>
<dbReference type="PANTHER" id="PTHR10696">
    <property type="entry name" value="GAMMA-BUTYROBETAINE HYDROXYLASE-RELATED"/>
    <property type="match status" value="1"/>
</dbReference>
<dbReference type="GO" id="GO:0005506">
    <property type="term" value="F:iron ion binding"/>
    <property type="evidence" value="ECO:0007669"/>
    <property type="project" value="InterPro"/>
</dbReference>
<organism evidence="11 12">
    <name type="scientific">Streptomyces rubrogriseus</name>
    <dbReference type="NCBI Taxonomy" id="194673"/>
    <lineage>
        <taxon>Bacteria</taxon>
        <taxon>Bacillati</taxon>
        <taxon>Actinomycetota</taxon>
        <taxon>Actinomycetes</taxon>
        <taxon>Kitasatosporales</taxon>
        <taxon>Streptomycetaceae</taxon>
        <taxon>Streptomyces</taxon>
        <taxon>Streptomyces violaceoruber group</taxon>
    </lineage>
</organism>
<feature type="domain" description="TauD/TfdA-like" evidence="10">
    <location>
        <begin position="119"/>
        <end position="311"/>
    </location>
</feature>
<reference evidence="11 12" key="1">
    <citation type="submission" date="2020-01" db="EMBL/GenBank/DDBJ databases">
        <title>Insect and environment-associated Actinomycetes.</title>
        <authorList>
            <person name="Currrie C."/>
            <person name="Chevrette M."/>
            <person name="Carlson C."/>
            <person name="Stubbendieck R."/>
            <person name="Wendt-Pienkowski E."/>
        </authorList>
    </citation>
    <scope>NUCLEOTIDE SEQUENCE [LARGE SCALE GENOMIC DNA]</scope>
    <source>
        <strain evidence="11 12">SID7739</strain>
    </source>
</reference>
<sequence>MTSLSPSLSLPVGAPASLALFEAETAVVRRAAERVCRAAGGGLDDPETTAAAREGWEELPVRLRAAVRAFRRNSGECGVMLVTGLPVDEALLPPTPTADGSVRREATVPAATLLMTAAGGLGDPAAYAPEKSGALVQDVVPVPGKEDFEGNAGSTLLSFHVENAFHVHRPDFVMLLCLRADHDGAAGLRTGSIRQALPVLSERTREALFRPEFSTQPPPSFGTAAGTTPPRPVLTGDPEDPDLRVDFSATTAVTPGARRALVELEAAVDAASHTVRLTPGDLAIVDNRVTTHGRTAFRPRYDGGDRWLLRTFAVADLRRSRDHRPGDGHVLSH</sequence>
<feature type="binding site" evidence="7">
    <location>
        <position position="204"/>
    </location>
    <ligand>
        <name>2-oxoglutarate</name>
        <dbReference type="ChEBI" id="CHEBI:16810"/>
    </ligand>
</feature>
<dbReference type="InterPro" id="IPR003819">
    <property type="entry name" value="TauD/TfdA-like"/>
</dbReference>
<evidence type="ECO:0000256" key="2">
    <source>
        <dbReference type="ARBA" id="ARBA00008425"/>
    </source>
</evidence>
<dbReference type="FunFam" id="3.60.130.10:FF:000013">
    <property type="entry name" value="Alpha-ketoglutarate-dependent L-arginine hydroxylase"/>
    <property type="match status" value="1"/>
</dbReference>
<dbReference type="PANTHER" id="PTHR10696:SF56">
    <property type="entry name" value="TAUD_TFDA-LIKE DOMAIN-CONTAINING PROTEIN"/>
    <property type="match status" value="1"/>
</dbReference>
<dbReference type="Gene3D" id="3.60.130.10">
    <property type="entry name" value="Clavaminate synthase-like"/>
    <property type="match status" value="1"/>
</dbReference>
<protein>
    <submittedName>
        <fullName evidence="11">L-asparagine oxygenase</fullName>
    </submittedName>
</protein>
<dbReference type="Pfam" id="PF02668">
    <property type="entry name" value="TauD"/>
    <property type="match status" value="1"/>
</dbReference>
<feature type="binding site" evidence="8">
    <location>
        <position position="292"/>
    </location>
    <ligand>
        <name>Fe cation</name>
        <dbReference type="ChEBI" id="CHEBI:24875"/>
    </ligand>
</feature>
<evidence type="ECO:0000256" key="8">
    <source>
        <dbReference type="PIRSR" id="PIRSR019543-2"/>
    </source>
</evidence>
<evidence type="ECO:0000256" key="9">
    <source>
        <dbReference type="SAM" id="MobiDB-lite"/>
    </source>
</evidence>
<evidence type="ECO:0000256" key="1">
    <source>
        <dbReference type="ARBA" id="ARBA00001954"/>
    </source>
</evidence>
<dbReference type="GO" id="GO:0017000">
    <property type="term" value="P:antibiotic biosynthetic process"/>
    <property type="evidence" value="ECO:0007669"/>
    <property type="project" value="UniProtKB-KW"/>
</dbReference>
<evidence type="ECO:0000256" key="7">
    <source>
        <dbReference type="PIRSR" id="PIRSR019543-1"/>
    </source>
</evidence>
<evidence type="ECO:0000259" key="10">
    <source>
        <dbReference type="Pfam" id="PF02668"/>
    </source>
</evidence>
<dbReference type="AlphaFoldDB" id="A0A6G3TID4"/>
<dbReference type="CDD" id="cd00250">
    <property type="entry name" value="CAS_like"/>
    <property type="match status" value="1"/>
</dbReference>
<dbReference type="SUPFAM" id="SSF51197">
    <property type="entry name" value="Clavaminate synthase-like"/>
    <property type="match status" value="1"/>
</dbReference>
<comment type="caution">
    <text evidence="11">The sequence shown here is derived from an EMBL/GenBank/DDBJ whole genome shotgun (WGS) entry which is preliminary data.</text>
</comment>
<accession>A0A6G3TID4</accession>
<evidence type="ECO:0000256" key="6">
    <source>
        <dbReference type="ARBA" id="ARBA00023194"/>
    </source>
</evidence>